<dbReference type="SMART" id="SM00353">
    <property type="entry name" value="HLH"/>
    <property type="match status" value="1"/>
</dbReference>
<dbReference type="PANTHER" id="PTHR12565">
    <property type="entry name" value="STEROL REGULATORY ELEMENT-BINDING PROTEIN"/>
    <property type="match status" value="1"/>
</dbReference>
<proteinExistence type="predicted"/>
<dbReference type="Proteomes" id="UP001153076">
    <property type="component" value="Unassembled WGS sequence"/>
</dbReference>
<dbReference type="GO" id="GO:0005634">
    <property type="term" value="C:nucleus"/>
    <property type="evidence" value="ECO:0007669"/>
    <property type="project" value="UniProtKB-SubCell"/>
</dbReference>
<dbReference type="CDD" id="cd18919">
    <property type="entry name" value="bHLH_AtBPE_like"/>
    <property type="match status" value="1"/>
</dbReference>
<accession>A0A9Q1K592</accession>
<evidence type="ECO:0000256" key="2">
    <source>
        <dbReference type="ARBA" id="ARBA00023015"/>
    </source>
</evidence>
<dbReference type="PROSITE" id="PS50888">
    <property type="entry name" value="BHLH"/>
    <property type="match status" value="1"/>
</dbReference>
<gene>
    <name evidence="7" type="ORF">Cgig2_016443</name>
</gene>
<dbReference type="InterPro" id="IPR011598">
    <property type="entry name" value="bHLH_dom"/>
</dbReference>
<evidence type="ECO:0000256" key="3">
    <source>
        <dbReference type="ARBA" id="ARBA00023163"/>
    </source>
</evidence>
<organism evidence="7 8">
    <name type="scientific">Carnegiea gigantea</name>
    <dbReference type="NCBI Taxonomy" id="171969"/>
    <lineage>
        <taxon>Eukaryota</taxon>
        <taxon>Viridiplantae</taxon>
        <taxon>Streptophyta</taxon>
        <taxon>Embryophyta</taxon>
        <taxon>Tracheophyta</taxon>
        <taxon>Spermatophyta</taxon>
        <taxon>Magnoliopsida</taxon>
        <taxon>eudicotyledons</taxon>
        <taxon>Gunneridae</taxon>
        <taxon>Pentapetalae</taxon>
        <taxon>Caryophyllales</taxon>
        <taxon>Cactineae</taxon>
        <taxon>Cactaceae</taxon>
        <taxon>Cactoideae</taxon>
        <taxon>Echinocereeae</taxon>
        <taxon>Carnegiea</taxon>
    </lineage>
</organism>
<evidence type="ECO:0000256" key="5">
    <source>
        <dbReference type="SAM" id="MobiDB-lite"/>
    </source>
</evidence>
<reference evidence="7" key="1">
    <citation type="submission" date="2022-04" db="EMBL/GenBank/DDBJ databases">
        <title>Carnegiea gigantea Genome sequencing and assembly v2.</title>
        <authorList>
            <person name="Copetti D."/>
            <person name="Sanderson M.J."/>
            <person name="Burquez A."/>
            <person name="Wojciechowski M.F."/>
        </authorList>
    </citation>
    <scope>NUCLEOTIDE SEQUENCE</scope>
    <source>
        <strain evidence="7">SGP5-SGP5p</strain>
        <tissue evidence="7">Aerial part</tissue>
    </source>
</reference>
<feature type="domain" description="BHLH" evidence="6">
    <location>
        <begin position="314"/>
        <end position="364"/>
    </location>
</feature>
<keyword evidence="2" id="KW-0805">Transcription regulation</keyword>
<dbReference type="Gene3D" id="4.10.280.10">
    <property type="entry name" value="Helix-loop-helix DNA-binding domain"/>
    <property type="match status" value="1"/>
</dbReference>
<dbReference type="GO" id="GO:0003700">
    <property type="term" value="F:DNA-binding transcription factor activity"/>
    <property type="evidence" value="ECO:0007669"/>
    <property type="project" value="TreeGrafter"/>
</dbReference>
<evidence type="ECO:0000259" key="6">
    <source>
        <dbReference type="PROSITE" id="PS50888"/>
    </source>
</evidence>
<dbReference type="FunFam" id="4.10.280.10:FF:000002">
    <property type="entry name" value="Basic helix-loop-helix transcription factor"/>
    <property type="match status" value="1"/>
</dbReference>
<keyword evidence="8" id="KW-1185">Reference proteome</keyword>
<dbReference type="OrthoDB" id="775589at2759"/>
<feature type="compositionally biased region" description="Polar residues" evidence="5">
    <location>
        <begin position="162"/>
        <end position="200"/>
    </location>
</feature>
<dbReference type="AlphaFoldDB" id="A0A9Q1K592"/>
<evidence type="ECO:0000313" key="8">
    <source>
        <dbReference type="Proteomes" id="UP001153076"/>
    </source>
</evidence>
<dbReference type="EMBL" id="JAKOGI010000317">
    <property type="protein sequence ID" value="KAJ8437089.1"/>
    <property type="molecule type" value="Genomic_DNA"/>
</dbReference>
<feature type="region of interest" description="Disordered" evidence="5">
    <location>
        <begin position="491"/>
        <end position="511"/>
    </location>
</feature>
<comment type="subcellular location">
    <subcellularLocation>
        <location evidence="1">Nucleus</location>
    </subcellularLocation>
</comment>
<protein>
    <recommendedName>
        <fullName evidence="6">BHLH domain-containing protein</fullName>
    </recommendedName>
</protein>
<dbReference type="InterPro" id="IPR036638">
    <property type="entry name" value="HLH_DNA-bd_sf"/>
</dbReference>
<evidence type="ECO:0000256" key="4">
    <source>
        <dbReference type="ARBA" id="ARBA00023242"/>
    </source>
</evidence>
<keyword evidence="3" id="KW-0804">Transcription</keyword>
<comment type="caution">
    <text evidence="7">The sequence shown here is derived from an EMBL/GenBank/DDBJ whole genome shotgun (WGS) entry which is preliminary data.</text>
</comment>
<evidence type="ECO:0000256" key="1">
    <source>
        <dbReference type="ARBA" id="ARBA00004123"/>
    </source>
</evidence>
<name>A0A9Q1K592_9CARY</name>
<feature type="region of interest" description="Disordered" evidence="5">
    <location>
        <begin position="162"/>
        <end position="302"/>
    </location>
</feature>
<keyword evidence="4" id="KW-0539">Nucleus</keyword>
<feature type="compositionally biased region" description="Low complexity" evidence="5">
    <location>
        <begin position="273"/>
        <end position="294"/>
    </location>
</feature>
<sequence length="511" mass="54896">MEKNELNLSPAFFGMEISSNCYFPTGFDDRNDPFESALSSMVSSPTSNGGGLISGDGMMIRELIGRLGSICDSGEISPQSCIATANNTPLNSPPKFNLSPLSLLNHTSGNFQNQPPTLAFFNGDPGFAERAAKYSSFGIGEVGIGNRSGANLQNGKLSRVSSNLSSRGVNSQFDGSSGACANNNGETGDSREGSSVSEQINPGGETGVKIQNDANSRKRKSVSKAKVKESTSPFPPHAKDDKGEAEAENGDEGSNAKRSKTGDEEAKTENAGQSNSNSKDKQGNSNNNNSNNKDTTAKPEPPKDYIHVRARRGQATDSHSLAERVRREKISERMKFLQDLVPGCNKVTGKATVLDEIINYVQSLQRQVEFLSMKLATVNPRIEFNMEALLSKDMFQCRGSTLPQANYPLDQSSSQAFPYGFQSSQHLPPTLLNVIPNGTAKPFSVNPLNAAGINRNPTLQMHSIGGLTDPMTQLPSFWDDDLQSIVQMGTAQNQTQTGPGTLSNPQMKVEL</sequence>
<dbReference type="InterPro" id="IPR024097">
    <property type="entry name" value="bHLH_ZIP_TF"/>
</dbReference>
<dbReference type="Pfam" id="PF00010">
    <property type="entry name" value="HLH"/>
    <property type="match status" value="1"/>
</dbReference>
<dbReference type="GO" id="GO:0046983">
    <property type="term" value="F:protein dimerization activity"/>
    <property type="evidence" value="ECO:0007669"/>
    <property type="project" value="InterPro"/>
</dbReference>
<dbReference type="SUPFAM" id="SSF47459">
    <property type="entry name" value="HLH, helix-loop-helix DNA-binding domain"/>
    <property type="match status" value="1"/>
</dbReference>
<evidence type="ECO:0000313" key="7">
    <source>
        <dbReference type="EMBL" id="KAJ8437089.1"/>
    </source>
</evidence>
<dbReference type="PANTHER" id="PTHR12565:SF184">
    <property type="entry name" value="BHLH TRANSCRIPTION FACTOR"/>
    <property type="match status" value="1"/>
</dbReference>